<organism evidence="5 6">
    <name type="scientific">Carex littledalei</name>
    <dbReference type="NCBI Taxonomy" id="544730"/>
    <lineage>
        <taxon>Eukaryota</taxon>
        <taxon>Viridiplantae</taxon>
        <taxon>Streptophyta</taxon>
        <taxon>Embryophyta</taxon>
        <taxon>Tracheophyta</taxon>
        <taxon>Spermatophyta</taxon>
        <taxon>Magnoliopsida</taxon>
        <taxon>Liliopsida</taxon>
        <taxon>Poales</taxon>
        <taxon>Cyperaceae</taxon>
        <taxon>Cyperoideae</taxon>
        <taxon>Cariceae</taxon>
        <taxon>Carex</taxon>
        <taxon>Carex subgen. Euthyceras</taxon>
    </lineage>
</organism>
<evidence type="ECO:0000256" key="4">
    <source>
        <dbReference type="SAM" id="MobiDB-lite"/>
    </source>
</evidence>
<evidence type="ECO:0000313" key="5">
    <source>
        <dbReference type="EMBL" id="KAF3329942.1"/>
    </source>
</evidence>
<comment type="subcellular location">
    <subcellularLocation>
        <location evidence="1">Nucleus</location>
    </subcellularLocation>
</comment>
<dbReference type="OrthoDB" id="17948at2759"/>
<comment type="caution">
    <text evidence="5">The sequence shown here is derived from an EMBL/GenBank/DDBJ whole genome shotgun (WGS) entry which is preliminary data.</text>
</comment>
<dbReference type="PANTHER" id="PTHR13031">
    <property type="entry name" value="RIBONUCLEASE P SUBUNIT P30"/>
    <property type="match status" value="1"/>
</dbReference>
<protein>
    <submittedName>
        <fullName evidence="5">Ribonuclease P protein subunit p30</fullName>
    </submittedName>
</protein>
<sequence length="757" mass="83538">MSRFFDLNLPYTATAGGNRDTRLRSVVSLLELGYSGAAYNLSLRGVISDRDRCAIAPFPLSSLLAAAPSLAASASFHRRLLVSGNGYGDPAFRQFSRVTVSVDTVAGAGSVGSTSAVLRGYDVVAVRPVSQSAFEHVCKFSEVDLISIDFSHKVPFRLRHQSVKLAIKRGIFFEITYSHLLSDNASIKKQALSDAKMLADLTRGKNLIVSSGASNANEVRGPNDVSNLISFLLGVSKERAKAAISDNCRSLLAKALRKKHFYKETIRIERMPTNQSDSEPFSVGDWIKWDPLSSGEGDLPSLEEISKVDPNPSNRDKIKAIDFDSIVQEKPFLLSQHADKLHRIEQVSGDREETEADDMQLDDQQHTQLEACYLKNDNIAIVPSGSNHSDGTLHNNMEAPLKECSFEKDNSSPVPNEMQIDDQEALLKECDLQNDDITLAPCFSNQSDGTLPNKMRATLKECSFEKDNSDQALLKECGLKDDDITLVPGGPNQSDGILHNKMEALLKECISGKDNSVPVSNGYQEEICTEPRWDIEVPLSNNSTVVEDRFVGELNTPLIQNEFRKDHNAPEGVVGICDKAMAVAGISNEATTEENTSSLSNLIDKVYAEKKKIDQMKDENDVEGENKNNRDAIVEMKGVVGNNLEINLIGDEDKKIEKIENNTDVEEEQERGFKIIKLDDTRETVDATTSTSSSISLMEAVLHDLGGKQDWEISNFTQQPCYNSSTKGKRKQKGPPLHQPYTMSFKDAKFASLLYSI</sequence>
<proteinExistence type="inferred from homology"/>
<dbReference type="GO" id="GO:0005655">
    <property type="term" value="C:nucleolar ribonuclease P complex"/>
    <property type="evidence" value="ECO:0007669"/>
    <property type="project" value="TreeGrafter"/>
</dbReference>
<reference evidence="5" key="1">
    <citation type="submission" date="2020-01" db="EMBL/GenBank/DDBJ databases">
        <title>Genome sequence of Kobresia littledalei, the first chromosome-level genome in the family Cyperaceae.</title>
        <authorList>
            <person name="Qu G."/>
        </authorList>
    </citation>
    <scope>NUCLEOTIDE SEQUENCE</scope>
    <source>
        <strain evidence="5">C.B.Clarke</strain>
        <tissue evidence="5">Leaf</tissue>
    </source>
</reference>
<dbReference type="GO" id="GO:0008033">
    <property type="term" value="P:tRNA processing"/>
    <property type="evidence" value="ECO:0007669"/>
    <property type="project" value="UniProtKB-KW"/>
</dbReference>
<dbReference type="EMBL" id="SWLB01000014">
    <property type="protein sequence ID" value="KAF3329942.1"/>
    <property type="molecule type" value="Genomic_DNA"/>
</dbReference>
<dbReference type="AlphaFoldDB" id="A0A833QZR4"/>
<dbReference type="SUPFAM" id="SSF89550">
    <property type="entry name" value="PHP domain-like"/>
    <property type="match status" value="1"/>
</dbReference>
<dbReference type="PANTHER" id="PTHR13031:SF0">
    <property type="entry name" value="RIBONUCLEASE P PROTEIN SUBUNIT P30"/>
    <property type="match status" value="1"/>
</dbReference>
<name>A0A833QZR4_9POAL</name>
<gene>
    <name evidence="5" type="ORF">FCM35_KLT05273</name>
</gene>
<keyword evidence="3" id="KW-0819">tRNA processing</keyword>
<evidence type="ECO:0000313" key="6">
    <source>
        <dbReference type="Proteomes" id="UP000623129"/>
    </source>
</evidence>
<dbReference type="Gene3D" id="3.20.20.140">
    <property type="entry name" value="Metal-dependent hydrolases"/>
    <property type="match status" value="1"/>
</dbReference>
<keyword evidence="6" id="KW-1185">Reference proteome</keyword>
<dbReference type="InterPro" id="IPR016195">
    <property type="entry name" value="Pol/histidinol_Pase-like"/>
</dbReference>
<evidence type="ECO:0000256" key="2">
    <source>
        <dbReference type="ARBA" id="ARBA00007331"/>
    </source>
</evidence>
<comment type="similarity">
    <text evidence="2">Belongs to the eukaryotic/archaeal RNase P protein component 3 family.</text>
</comment>
<dbReference type="Pfam" id="PF01876">
    <property type="entry name" value="RNase_P_p30"/>
    <property type="match status" value="1"/>
</dbReference>
<evidence type="ECO:0000256" key="3">
    <source>
        <dbReference type="ARBA" id="ARBA00022694"/>
    </source>
</evidence>
<dbReference type="InterPro" id="IPR002738">
    <property type="entry name" value="RNase_P_p30"/>
</dbReference>
<dbReference type="GO" id="GO:0003723">
    <property type="term" value="F:RNA binding"/>
    <property type="evidence" value="ECO:0007669"/>
    <property type="project" value="TreeGrafter"/>
</dbReference>
<feature type="region of interest" description="Disordered" evidence="4">
    <location>
        <begin position="719"/>
        <end position="741"/>
    </location>
</feature>
<evidence type="ECO:0000256" key="1">
    <source>
        <dbReference type="ARBA" id="ARBA00004123"/>
    </source>
</evidence>
<accession>A0A833QZR4</accession>
<dbReference type="Proteomes" id="UP000623129">
    <property type="component" value="Unassembled WGS sequence"/>
</dbReference>